<dbReference type="Pfam" id="PF16561">
    <property type="entry name" value="AMPK1_CBM"/>
    <property type="match status" value="1"/>
</dbReference>
<dbReference type="RefSeq" id="XP_017969611.1">
    <property type="nucleotide sequence ID" value="XM_018114122.1"/>
</dbReference>
<protein>
    <submittedName>
        <fullName evidence="5">SNF1-related protein kinase regulatory subunit beta-2</fullName>
    </submittedName>
</protein>
<dbReference type="PANTHER" id="PTHR46316:SF6">
    <property type="entry name" value="ASSOCIATION WITH THE SNF1 COMPLEX (ASC) DOMAIN-CONTAINING PROTEIN"/>
    <property type="match status" value="1"/>
</dbReference>
<dbReference type="SUPFAM" id="SSF81296">
    <property type="entry name" value="E set domains"/>
    <property type="match status" value="1"/>
</dbReference>
<dbReference type="InterPro" id="IPR006828">
    <property type="entry name" value="ASC_dom"/>
</dbReference>
<evidence type="ECO:0000256" key="1">
    <source>
        <dbReference type="ARBA" id="ARBA00010926"/>
    </source>
</evidence>
<proteinExistence type="inferred from homology"/>
<dbReference type="SMART" id="SM01010">
    <property type="entry name" value="AMPKBI"/>
    <property type="match status" value="1"/>
</dbReference>
<dbReference type="Gene3D" id="6.20.250.60">
    <property type="match status" value="1"/>
</dbReference>
<dbReference type="AlphaFoldDB" id="A0AB32VUP7"/>
<organism evidence="4 5">
    <name type="scientific">Theobroma cacao</name>
    <name type="common">Cacao</name>
    <name type="synonym">Cocoa</name>
    <dbReference type="NCBI Taxonomy" id="3641"/>
    <lineage>
        <taxon>Eukaryota</taxon>
        <taxon>Viridiplantae</taxon>
        <taxon>Streptophyta</taxon>
        <taxon>Embryophyta</taxon>
        <taxon>Tracheophyta</taxon>
        <taxon>Spermatophyta</taxon>
        <taxon>Magnoliopsida</taxon>
        <taxon>eudicotyledons</taxon>
        <taxon>Gunneridae</taxon>
        <taxon>Pentapetalae</taxon>
        <taxon>rosids</taxon>
        <taxon>malvids</taxon>
        <taxon>Malvales</taxon>
        <taxon>Malvaceae</taxon>
        <taxon>Byttnerioideae</taxon>
        <taxon>Theobroma</taxon>
    </lineage>
</organism>
<dbReference type="KEGG" id="tcc:18612483"/>
<dbReference type="InterPro" id="IPR013783">
    <property type="entry name" value="Ig-like_fold"/>
</dbReference>
<dbReference type="GO" id="GO:0009507">
    <property type="term" value="C:chloroplast"/>
    <property type="evidence" value="ECO:0007669"/>
    <property type="project" value="UniProtKB-ARBA"/>
</dbReference>
<dbReference type="InterPro" id="IPR037256">
    <property type="entry name" value="ASC_dom_sf"/>
</dbReference>
<name>A0AB32VUP7_THECC</name>
<dbReference type="Gene3D" id="2.60.40.10">
    <property type="entry name" value="Immunoglobulins"/>
    <property type="match status" value="1"/>
</dbReference>
<accession>A0AB32VUP7</accession>
<dbReference type="InterPro" id="IPR014756">
    <property type="entry name" value="Ig_E-set"/>
</dbReference>
<evidence type="ECO:0000259" key="3">
    <source>
        <dbReference type="SMART" id="SM01010"/>
    </source>
</evidence>
<dbReference type="PANTHER" id="PTHR46316">
    <property type="entry name" value="SNF1-RELATED PROTEIN KINASE REGULATORY SUBUNIT BETA-1"/>
    <property type="match status" value="1"/>
</dbReference>
<dbReference type="Pfam" id="PF04739">
    <property type="entry name" value="AMPKBI"/>
    <property type="match status" value="1"/>
</dbReference>
<dbReference type="Gramene" id="Tc01v2_t016360.1">
    <property type="protein sequence ID" value="Tc01v2_p016360.1"/>
    <property type="gene ID" value="Tc01v2_g016360"/>
</dbReference>
<reference evidence="4" key="1">
    <citation type="journal article" date="1997" name="Nucleic Acids Res.">
        <title>tRNAscan-SE: a program for improved detection of transfer RNA genes in genomic sequence.</title>
        <authorList>
            <person name="Lowe T.M."/>
            <person name="Eddy S.R."/>
        </authorList>
    </citation>
    <scope>NUCLEOTIDE SEQUENCE [LARGE SCALE GENOMIC DNA]</scope>
    <source>
        <strain evidence="4">r\B97-61/B2</strain>
    </source>
</reference>
<feature type="domain" description="Association with the SNF1 complex (ASC)" evidence="3">
    <location>
        <begin position="236"/>
        <end position="325"/>
    </location>
</feature>
<dbReference type="GeneID" id="18612483"/>
<feature type="region of interest" description="Disordered" evidence="2">
    <location>
        <begin position="228"/>
        <end position="262"/>
    </location>
</feature>
<dbReference type="InterPro" id="IPR032640">
    <property type="entry name" value="AMPK1_CBM"/>
</dbReference>
<feature type="region of interest" description="Disordered" evidence="2">
    <location>
        <begin position="1"/>
        <end position="47"/>
    </location>
</feature>
<dbReference type="Proteomes" id="UP000694886">
    <property type="component" value="Chromosome 1"/>
</dbReference>
<evidence type="ECO:0000313" key="4">
    <source>
        <dbReference type="Proteomes" id="UP000694886"/>
    </source>
</evidence>
<comment type="similarity">
    <text evidence="1">Belongs to the 5'-AMP-activated protein kinase beta subunit family.</text>
</comment>
<evidence type="ECO:0000313" key="5">
    <source>
        <dbReference type="RefSeq" id="XP_017969611.1"/>
    </source>
</evidence>
<gene>
    <name evidence="5" type="primary">LOC18612483</name>
</gene>
<dbReference type="InterPro" id="IPR043554">
    <property type="entry name" value="KINB"/>
</dbReference>
<reference evidence="5" key="2">
    <citation type="submission" date="2025-08" db="UniProtKB">
        <authorList>
            <consortium name="RefSeq"/>
        </authorList>
    </citation>
    <scope>IDENTIFICATION</scope>
</reference>
<evidence type="ECO:0000256" key="2">
    <source>
        <dbReference type="SAM" id="MobiDB-lite"/>
    </source>
</evidence>
<dbReference type="CDD" id="cd02859">
    <property type="entry name" value="E_set_AMPKbeta_like_N"/>
    <property type="match status" value="1"/>
</dbReference>
<dbReference type="SUPFAM" id="SSF160219">
    <property type="entry name" value="AMPKBI-like"/>
    <property type="match status" value="1"/>
</dbReference>
<sequence length="327" mass="37495">MVMGNAGGREDGEGNSGAKKNGYEVDNEQSNSDPMLHSPPYSPNEAYQLPFQFPPQIPMFPWLRSAEMMQAQNDVLVQNTTRYEDLHCENNLPWEYIDSGKALDFQISDAPLPRPGQMMQLQNDQPVQNTTYYEDLQEEKRAVMITWCFGGKKVAITGSWDNWKTREPLLSLGKDFIIMKMLPSGVYHYHFIVDELIRYAPNLPWEFDESGSAYNVLDLQEFVPEAPESLSEFESPPSPISSYDNQPLNDGDFSKPPPDLPPQLRTTLIDERRFIIRSRKPSPRPSHTMLNHLYEQDGDDGQSVALCSTHRFLQKYVTVVLYKSLHR</sequence>